<organism evidence="2 3">
    <name type="scientific">Teichococcus aerophilus</name>
    <dbReference type="NCBI Taxonomy" id="1224513"/>
    <lineage>
        <taxon>Bacteria</taxon>
        <taxon>Pseudomonadati</taxon>
        <taxon>Pseudomonadota</taxon>
        <taxon>Alphaproteobacteria</taxon>
        <taxon>Acetobacterales</taxon>
        <taxon>Roseomonadaceae</taxon>
        <taxon>Roseomonas</taxon>
    </lineage>
</organism>
<evidence type="ECO:0000256" key="1">
    <source>
        <dbReference type="SAM" id="MobiDB-lite"/>
    </source>
</evidence>
<feature type="region of interest" description="Disordered" evidence="1">
    <location>
        <begin position="1"/>
        <end position="32"/>
    </location>
</feature>
<dbReference type="Proteomes" id="UP000626026">
    <property type="component" value="Unassembled WGS sequence"/>
</dbReference>
<proteinExistence type="predicted"/>
<comment type="caution">
    <text evidence="2">The sequence shown here is derived from an EMBL/GenBank/DDBJ whole genome shotgun (WGS) entry which is preliminary data.</text>
</comment>
<evidence type="ECO:0000313" key="2">
    <source>
        <dbReference type="EMBL" id="MBC9206828.1"/>
    </source>
</evidence>
<accession>A0ABR7RK86</accession>
<gene>
    <name evidence="2" type="ORF">IBL26_08265</name>
</gene>
<evidence type="ECO:0000313" key="3">
    <source>
        <dbReference type="Proteomes" id="UP000626026"/>
    </source>
</evidence>
<name>A0ABR7RK86_9PROT</name>
<dbReference type="EMBL" id="JACTVA010000010">
    <property type="protein sequence ID" value="MBC9206828.1"/>
    <property type="molecule type" value="Genomic_DNA"/>
</dbReference>
<feature type="compositionally biased region" description="Polar residues" evidence="1">
    <location>
        <begin position="15"/>
        <end position="32"/>
    </location>
</feature>
<reference evidence="2 3" key="1">
    <citation type="journal article" date="2013" name="Int. J. Syst. Evol. Microbiol.">
        <title>Roseomonas aerophila sp. nov., isolated from air.</title>
        <authorList>
            <person name="Kim S.J."/>
            <person name="Weon H.Y."/>
            <person name="Ahn J.H."/>
            <person name="Hong S.B."/>
            <person name="Seok S.J."/>
            <person name="Whang K.S."/>
            <person name="Kwon S.W."/>
        </authorList>
    </citation>
    <scope>NUCLEOTIDE SEQUENCE [LARGE SCALE GENOMIC DNA]</scope>
    <source>
        <strain evidence="2 3">NBRC 108923</strain>
    </source>
</reference>
<evidence type="ECO:0008006" key="4">
    <source>
        <dbReference type="Google" id="ProtNLM"/>
    </source>
</evidence>
<dbReference type="RefSeq" id="WP_187783995.1">
    <property type="nucleotide sequence ID" value="NZ_JACTVA010000010.1"/>
</dbReference>
<keyword evidence="3" id="KW-1185">Reference proteome</keyword>
<feature type="region of interest" description="Disordered" evidence="1">
    <location>
        <begin position="270"/>
        <end position="303"/>
    </location>
</feature>
<sequence>MTTPDPVQSRVASIESGTAGSAARNPNSSASGALQITDGLWADYAPRLGLQPSQRNDNDAQGRVFQAFRSDVTPELRGVLGRDPEPAELYGAWLLGRAGAKALYSANQGEDAQALYARVAGEGTAAAAFRNNGNIMRPGMTVGDLQQSISSYYNRRPGENPAPPGDTAQLPAVRPALASAPSFPQAAPVSNAAEQLQVPEQPAFAPDRSAPWMALGAGLLGGSGLADGFARGLAGFQEASQQGRRQELVSQNAASDRAFRLATARATLAASENDRAARREQFQQTREDNQQARADTLTDRREGRAETLAARADALRIAASARGEAAQVAAASRAEAGQQRQLGEVTKTELPLIETLASSRETVQRGRVILNQLDNGELSLGPVDNAWSGARNWAGWSSQTSQNYAELQRYVSTTVNAILNQAKGPQTDQDAIRARENILANLNDPAVVRQGLEELIRIQSQIHADTESRIQGRRRALSLPEADLSNYGLPQIRNAAPADGILNIRRIN</sequence>
<dbReference type="Gene3D" id="1.10.530.10">
    <property type="match status" value="1"/>
</dbReference>
<feature type="region of interest" description="Disordered" evidence="1">
    <location>
        <begin position="177"/>
        <end position="198"/>
    </location>
</feature>
<protein>
    <recommendedName>
        <fullName evidence="4">Phage tail lysozyme domain-containing protein</fullName>
    </recommendedName>
</protein>
<feature type="compositionally biased region" description="Basic and acidic residues" evidence="1">
    <location>
        <begin position="272"/>
        <end position="303"/>
    </location>
</feature>